<protein>
    <recommendedName>
        <fullName evidence="6">Glucose-6-phosphate 1-dehydrogenase</fullName>
        <shortName evidence="6">G6PD</shortName>
        <ecNumber evidence="6">1.1.1.49</ecNumber>
    </recommendedName>
</protein>
<dbReference type="PIRSF" id="PIRSF000110">
    <property type="entry name" value="G6PD"/>
    <property type="match status" value="1"/>
</dbReference>
<accession>A0A1H4TFG3</accession>
<feature type="binding site" evidence="6">
    <location>
        <position position="222"/>
    </location>
    <ligand>
        <name>substrate</name>
    </ligand>
</feature>
<keyword evidence="10" id="KW-1185">Reference proteome</keyword>
<dbReference type="Pfam" id="PF02781">
    <property type="entry name" value="G6PD_C"/>
    <property type="match status" value="1"/>
</dbReference>
<dbReference type="EMBL" id="FNRY01000002">
    <property type="protein sequence ID" value="SEC54881.1"/>
    <property type="molecule type" value="Genomic_DNA"/>
</dbReference>
<comment type="function">
    <text evidence="6">Catalyzes the oxidation of glucose 6-phosphate to 6-phosphogluconolactone.</text>
</comment>
<dbReference type="GO" id="GO:0004345">
    <property type="term" value="F:glucose-6-phosphate dehydrogenase activity"/>
    <property type="evidence" value="ECO:0007669"/>
    <property type="project" value="UniProtKB-UniRule"/>
</dbReference>
<dbReference type="NCBIfam" id="NF009492">
    <property type="entry name" value="PRK12853.1-3"/>
    <property type="match status" value="1"/>
</dbReference>
<evidence type="ECO:0000256" key="2">
    <source>
        <dbReference type="ARBA" id="ARBA00022526"/>
    </source>
</evidence>
<keyword evidence="4 6" id="KW-0560">Oxidoreductase</keyword>
<keyword evidence="2 6" id="KW-0313">Glucose metabolism</keyword>
<dbReference type="InterPro" id="IPR022675">
    <property type="entry name" value="G6P_DH_C"/>
</dbReference>
<evidence type="ECO:0000256" key="6">
    <source>
        <dbReference type="HAMAP-Rule" id="MF_00966"/>
    </source>
</evidence>
<evidence type="ECO:0000259" key="8">
    <source>
        <dbReference type="Pfam" id="PF02781"/>
    </source>
</evidence>
<dbReference type="AlphaFoldDB" id="A0A1H4TFG3"/>
<dbReference type="EC" id="1.1.1.49" evidence="6"/>
<evidence type="ECO:0000256" key="4">
    <source>
        <dbReference type="ARBA" id="ARBA00023002"/>
    </source>
</evidence>
<dbReference type="PANTHER" id="PTHR23429">
    <property type="entry name" value="GLUCOSE-6-PHOSPHATE 1-DEHYDROGENASE G6PD"/>
    <property type="match status" value="1"/>
</dbReference>
<sequence>MTTTPSTLILLGGSGDLSSRLLLPALGQLVMQQPKRQVQLIGVGSDEMSDDDWRDLVRSSFSTTDASGEGVDALLAGTSYFAADVTKVDDIKKVLDAASGVPALYFALPPSVTLKACQAMESIDLPDGTVLAMEKPFGVDEDSARNLNEQLLKLVPEESVHRVDHFLGHATVLNLLGLRFANRIVEPLWTAEHIDSVEIVYDEQLGLEGRAGYYDNAGALVDMIQSHLLQVLSVFAMEPPATIDAVDLRDAKAAVLRATRVYGGDPTTASHRARYTAGTVAGRTFPSYVDEKGVDPSHNTETLAQVTFEVDNWRWAGVPFTLRSGKAIGTRRREIVVTFKSAQHVPGGFKGSADPDVLRIALAPDEMSLEININGPGDPHVLDRATLEAEFGPGELKAYGEVLESILDGDPSLSVRGDSAVQMWRIVAPVIEAWKKDEVPLQEYETGSEGPADWTVPGR</sequence>
<feature type="active site" description="Proton acceptor" evidence="6">
    <location>
        <position position="227"/>
    </location>
</feature>
<feature type="domain" description="Glucose-6-phosphate dehydrogenase NAD-binding" evidence="7">
    <location>
        <begin position="9"/>
        <end position="174"/>
    </location>
</feature>
<evidence type="ECO:0000256" key="3">
    <source>
        <dbReference type="ARBA" id="ARBA00022857"/>
    </source>
</evidence>
<dbReference type="Gene3D" id="3.40.50.720">
    <property type="entry name" value="NAD(P)-binding Rossmann-like Domain"/>
    <property type="match status" value="1"/>
</dbReference>
<evidence type="ECO:0000313" key="10">
    <source>
        <dbReference type="Proteomes" id="UP000199183"/>
    </source>
</evidence>
<dbReference type="PRINTS" id="PR00079">
    <property type="entry name" value="G6PDHDRGNASE"/>
</dbReference>
<feature type="binding site" evidence="6">
    <location>
        <position position="135"/>
    </location>
    <ligand>
        <name>NADP(+)</name>
        <dbReference type="ChEBI" id="CHEBI:58349"/>
    </ligand>
</feature>
<dbReference type="GO" id="GO:0050661">
    <property type="term" value="F:NADP binding"/>
    <property type="evidence" value="ECO:0007669"/>
    <property type="project" value="UniProtKB-UniRule"/>
</dbReference>
<organism evidence="9 10">
    <name type="scientific">Paramicrobacterium humi</name>
    <dbReference type="NCBI Taxonomy" id="640635"/>
    <lineage>
        <taxon>Bacteria</taxon>
        <taxon>Bacillati</taxon>
        <taxon>Actinomycetota</taxon>
        <taxon>Actinomycetes</taxon>
        <taxon>Micrococcales</taxon>
        <taxon>Microbacteriaceae</taxon>
        <taxon>Paramicrobacterium</taxon>
    </lineage>
</organism>
<comment type="pathway">
    <text evidence="1 6">Carbohydrate degradation; pentose phosphate pathway; D-ribulose 5-phosphate from D-glucose 6-phosphate (oxidative stage): step 1/3.</text>
</comment>
<feature type="binding site" evidence="6">
    <location>
        <begin position="84"/>
        <end position="85"/>
    </location>
    <ligand>
        <name>NADP(+)</name>
        <dbReference type="ChEBI" id="CHEBI:58349"/>
    </ligand>
</feature>
<dbReference type="InterPro" id="IPR036291">
    <property type="entry name" value="NAD(P)-bd_dom_sf"/>
</dbReference>
<dbReference type="RefSeq" id="WP_091187698.1">
    <property type="nucleotide sequence ID" value="NZ_FNRY01000002.1"/>
</dbReference>
<evidence type="ECO:0000256" key="5">
    <source>
        <dbReference type="ARBA" id="ARBA00023277"/>
    </source>
</evidence>
<feature type="binding site" evidence="6">
    <location>
        <position position="45"/>
    </location>
    <ligand>
        <name>NADP(+)</name>
        <dbReference type="ChEBI" id="CHEBI:58349"/>
    </ligand>
</feature>
<dbReference type="HAMAP" id="MF_00966">
    <property type="entry name" value="G6PD"/>
    <property type="match status" value="1"/>
</dbReference>
<dbReference type="GO" id="GO:0006006">
    <property type="term" value="P:glucose metabolic process"/>
    <property type="evidence" value="ECO:0007669"/>
    <property type="project" value="UniProtKB-KW"/>
</dbReference>
<dbReference type="InterPro" id="IPR001282">
    <property type="entry name" value="G6P_DH"/>
</dbReference>
<keyword evidence="5 6" id="KW-0119">Carbohydrate metabolism</keyword>
<feature type="binding site" evidence="6">
    <location>
        <position position="326"/>
    </location>
    <ligand>
        <name>substrate</name>
    </ligand>
</feature>
<dbReference type="Gene3D" id="3.30.360.10">
    <property type="entry name" value="Dihydrodipicolinate Reductase, domain 2"/>
    <property type="match status" value="1"/>
</dbReference>
<evidence type="ECO:0000259" key="7">
    <source>
        <dbReference type="Pfam" id="PF00479"/>
    </source>
</evidence>
<dbReference type="UniPathway" id="UPA00115">
    <property type="reaction ID" value="UER00408"/>
</dbReference>
<comment type="similarity">
    <text evidence="6">Belongs to the glucose-6-phosphate dehydrogenase family.</text>
</comment>
<proteinExistence type="inferred from homology"/>
<dbReference type="GO" id="GO:0005829">
    <property type="term" value="C:cytosol"/>
    <property type="evidence" value="ECO:0007669"/>
    <property type="project" value="TreeGrafter"/>
</dbReference>
<dbReference type="GO" id="GO:0009051">
    <property type="term" value="P:pentose-phosphate shunt, oxidative branch"/>
    <property type="evidence" value="ECO:0007669"/>
    <property type="project" value="TreeGrafter"/>
</dbReference>
<feature type="binding site" evidence="6">
    <location>
        <position position="203"/>
    </location>
    <ligand>
        <name>substrate</name>
    </ligand>
</feature>
<comment type="caution">
    <text evidence="6">Lacks conserved residue(s) required for the propagation of feature annotation.</text>
</comment>
<dbReference type="SUPFAM" id="SSF55347">
    <property type="entry name" value="Glyceraldehyde-3-phosphate dehydrogenase-like, C-terminal domain"/>
    <property type="match status" value="1"/>
</dbReference>
<gene>
    <name evidence="6" type="primary">zwf</name>
    <name evidence="9" type="ORF">SAMN04489806_3189</name>
</gene>
<dbReference type="OrthoDB" id="9802739at2"/>
<dbReference type="SUPFAM" id="SSF51735">
    <property type="entry name" value="NAD(P)-binding Rossmann-fold domains"/>
    <property type="match status" value="1"/>
</dbReference>
<feature type="binding site" evidence="6">
    <location>
        <position position="165"/>
    </location>
    <ligand>
        <name>substrate</name>
    </ligand>
</feature>
<feature type="domain" description="Glucose-6-phosphate dehydrogenase C-terminal" evidence="8">
    <location>
        <begin position="178"/>
        <end position="453"/>
    </location>
</feature>
<dbReference type="PANTHER" id="PTHR23429:SF0">
    <property type="entry name" value="GLUCOSE-6-PHOSPHATE 1-DEHYDROGENASE"/>
    <property type="match status" value="1"/>
</dbReference>
<dbReference type="Proteomes" id="UP000199183">
    <property type="component" value="Unassembled WGS sequence"/>
</dbReference>
<keyword evidence="3 6" id="KW-0521">NADP</keyword>
<dbReference type="STRING" id="640635.SAMN04489806_3189"/>
<name>A0A1H4TFG3_9MICO</name>
<reference evidence="9 10" key="1">
    <citation type="submission" date="2016-10" db="EMBL/GenBank/DDBJ databases">
        <authorList>
            <person name="de Groot N.N."/>
        </authorList>
    </citation>
    <scope>NUCLEOTIDE SEQUENCE [LARGE SCALE GENOMIC DNA]</scope>
    <source>
        <strain evidence="9 10">DSM 21799</strain>
    </source>
</reference>
<dbReference type="Pfam" id="PF00479">
    <property type="entry name" value="G6PD_N"/>
    <property type="match status" value="1"/>
</dbReference>
<comment type="catalytic activity">
    <reaction evidence="6">
        <text>D-glucose 6-phosphate + NADP(+) = 6-phospho-D-glucono-1,5-lactone + NADPH + H(+)</text>
        <dbReference type="Rhea" id="RHEA:15841"/>
        <dbReference type="ChEBI" id="CHEBI:15378"/>
        <dbReference type="ChEBI" id="CHEBI:57783"/>
        <dbReference type="ChEBI" id="CHEBI:57955"/>
        <dbReference type="ChEBI" id="CHEBI:58349"/>
        <dbReference type="ChEBI" id="CHEBI:61548"/>
        <dbReference type="EC" id="1.1.1.49"/>
    </reaction>
</comment>
<dbReference type="InterPro" id="IPR022674">
    <property type="entry name" value="G6P_DH_NAD-bd"/>
</dbReference>
<evidence type="ECO:0000256" key="1">
    <source>
        <dbReference type="ARBA" id="ARBA00004937"/>
    </source>
</evidence>
<evidence type="ECO:0000313" key="9">
    <source>
        <dbReference type="EMBL" id="SEC54881.1"/>
    </source>
</evidence>